<dbReference type="Proteomes" id="UP000800041">
    <property type="component" value="Unassembled WGS sequence"/>
</dbReference>
<accession>A0A6G1H2Y1</accession>
<feature type="compositionally biased region" description="Basic residues" evidence="1">
    <location>
        <begin position="1"/>
        <end position="11"/>
    </location>
</feature>
<proteinExistence type="predicted"/>
<dbReference type="AlphaFoldDB" id="A0A6G1H2Y1"/>
<sequence length="102" mass="11352">MNPTRSSRHFKTTQNASAQTTRSRYALESSKTQQKIRVSTIVQLHPRLLHLFLSLVVGTVRAILCFRDSVMAPRNFSMSSGRSISPFDIFSSIRAVNLGGLA</sequence>
<gene>
    <name evidence="2" type="ORF">K402DRAFT_392833</name>
</gene>
<evidence type="ECO:0000313" key="2">
    <source>
        <dbReference type="EMBL" id="KAF1987576.1"/>
    </source>
</evidence>
<feature type="non-terminal residue" evidence="2">
    <location>
        <position position="102"/>
    </location>
</feature>
<dbReference type="EMBL" id="ML977152">
    <property type="protein sequence ID" value="KAF1987576.1"/>
    <property type="molecule type" value="Genomic_DNA"/>
</dbReference>
<keyword evidence="3" id="KW-1185">Reference proteome</keyword>
<protein>
    <submittedName>
        <fullName evidence="2">Uncharacterized protein</fullName>
    </submittedName>
</protein>
<name>A0A6G1H2Y1_9PEZI</name>
<reference evidence="2" key="1">
    <citation type="journal article" date="2020" name="Stud. Mycol.">
        <title>101 Dothideomycetes genomes: a test case for predicting lifestyles and emergence of pathogens.</title>
        <authorList>
            <person name="Haridas S."/>
            <person name="Albert R."/>
            <person name="Binder M."/>
            <person name="Bloem J."/>
            <person name="Labutti K."/>
            <person name="Salamov A."/>
            <person name="Andreopoulos B."/>
            <person name="Baker S."/>
            <person name="Barry K."/>
            <person name="Bills G."/>
            <person name="Bluhm B."/>
            <person name="Cannon C."/>
            <person name="Castanera R."/>
            <person name="Culley D."/>
            <person name="Daum C."/>
            <person name="Ezra D."/>
            <person name="Gonzalez J."/>
            <person name="Henrissat B."/>
            <person name="Kuo A."/>
            <person name="Liang C."/>
            <person name="Lipzen A."/>
            <person name="Lutzoni F."/>
            <person name="Magnuson J."/>
            <person name="Mondo S."/>
            <person name="Nolan M."/>
            <person name="Ohm R."/>
            <person name="Pangilinan J."/>
            <person name="Park H.-J."/>
            <person name="Ramirez L."/>
            <person name="Alfaro M."/>
            <person name="Sun H."/>
            <person name="Tritt A."/>
            <person name="Yoshinaga Y."/>
            <person name="Zwiers L.-H."/>
            <person name="Turgeon B."/>
            <person name="Goodwin S."/>
            <person name="Spatafora J."/>
            <person name="Crous P."/>
            <person name="Grigoriev I."/>
        </authorList>
    </citation>
    <scope>NUCLEOTIDE SEQUENCE</scope>
    <source>
        <strain evidence="2">CBS 113979</strain>
    </source>
</reference>
<feature type="region of interest" description="Disordered" evidence="1">
    <location>
        <begin position="1"/>
        <end position="26"/>
    </location>
</feature>
<evidence type="ECO:0000256" key="1">
    <source>
        <dbReference type="SAM" id="MobiDB-lite"/>
    </source>
</evidence>
<evidence type="ECO:0000313" key="3">
    <source>
        <dbReference type="Proteomes" id="UP000800041"/>
    </source>
</evidence>
<feature type="compositionally biased region" description="Polar residues" evidence="1">
    <location>
        <begin position="12"/>
        <end position="26"/>
    </location>
</feature>
<organism evidence="2 3">
    <name type="scientific">Aulographum hederae CBS 113979</name>
    <dbReference type="NCBI Taxonomy" id="1176131"/>
    <lineage>
        <taxon>Eukaryota</taxon>
        <taxon>Fungi</taxon>
        <taxon>Dikarya</taxon>
        <taxon>Ascomycota</taxon>
        <taxon>Pezizomycotina</taxon>
        <taxon>Dothideomycetes</taxon>
        <taxon>Pleosporomycetidae</taxon>
        <taxon>Aulographales</taxon>
        <taxon>Aulographaceae</taxon>
    </lineage>
</organism>